<gene>
    <name evidence="3" type="ORF">WJX81_005101</name>
</gene>
<comment type="caution">
    <text evidence="3">The sequence shown here is derived from an EMBL/GenBank/DDBJ whole genome shotgun (WGS) entry which is preliminary data.</text>
</comment>
<accession>A0AAW1RQJ2</accession>
<dbReference type="InterPro" id="IPR021851">
    <property type="entry name" value="DUF3455"/>
</dbReference>
<name>A0AAW1RQJ2_9CHLO</name>
<proteinExistence type="predicted"/>
<protein>
    <submittedName>
        <fullName evidence="3">Uncharacterized protein</fullName>
    </submittedName>
</protein>
<feature type="chain" id="PRO_5044002232" evidence="2">
    <location>
        <begin position="25"/>
        <end position="270"/>
    </location>
</feature>
<evidence type="ECO:0000313" key="4">
    <source>
        <dbReference type="Proteomes" id="UP001445335"/>
    </source>
</evidence>
<feature type="region of interest" description="Disordered" evidence="1">
    <location>
        <begin position="74"/>
        <end position="96"/>
    </location>
</feature>
<evidence type="ECO:0000313" key="3">
    <source>
        <dbReference type="EMBL" id="KAK9835999.1"/>
    </source>
</evidence>
<dbReference type="AlphaFoldDB" id="A0AAW1RQJ2"/>
<reference evidence="3 4" key="1">
    <citation type="journal article" date="2024" name="Nat. Commun.">
        <title>Phylogenomics reveals the evolutionary origins of lichenization in chlorophyte algae.</title>
        <authorList>
            <person name="Puginier C."/>
            <person name="Libourel C."/>
            <person name="Otte J."/>
            <person name="Skaloud P."/>
            <person name="Haon M."/>
            <person name="Grisel S."/>
            <person name="Petersen M."/>
            <person name="Berrin J.G."/>
            <person name="Delaux P.M."/>
            <person name="Dal Grande F."/>
            <person name="Keller J."/>
        </authorList>
    </citation>
    <scope>NUCLEOTIDE SEQUENCE [LARGE SCALE GENOMIC DNA]</scope>
    <source>
        <strain evidence="3 4">SAG 245.80</strain>
    </source>
</reference>
<organism evidence="3 4">
    <name type="scientific">Elliptochloris bilobata</name>
    <dbReference type="NCBI Taxonomy" id="381761"/>
    <lineage>
        <taxon>Eukaryota</taxon>
        <taxon>Viridiplantae</taxon>
        <taxon>Chlorophyta</taxon>
        <taxon>core chlorophytes</taxon>
        <taxon>Trebouxiophyceae</taxon>
        <taxon>Trebouxiophyceae incertae sedis</taxon>
        <taxon>Elliptochloris clade</taxon>
        <taxon>Elliptochloris</taxon>
    </lineage>
</organism>
<dbReference type="Proteomes" id="UP001445335">
    <property type="component" value="Unassembled WGS sequence"/>
</dbReference>
<sequence length="270" mass="28356">MRVLQITTALAVMAIAAHSQTVSSQPGGVPLLQQPVQATLPPVALQTPAMQQAQLQAVPQQPVMPYQQVVPAAQQQQQAASQQAPAAPPPPVMPSAARPANAAVLFEYHCVGVQNYTTLNGNDYANTGTVGDLYQVQNTQLQKVGWHFVDTRGYPTWQVWDLQRGNMDGAVSGQKVGNSDVPNAQNDGGFGSIPQALFQTIPGTASGVFGSVAYIQRINTLGGRIPGNFYSIPAFQTIKNYALAIPFQADYVFLSAGGAAAPAQAVGTSG</sequence>
<dbReference type="Pfam" id="PF11937">
    <property type="entry name" value="DUF3455"/>
    <property type="match status" value="1"/>
</dbReference>
<evidence type="ECO:0000256" key="2">
    <source>
        <dbReference type="SAM" id="SignalP"/>
    </source>
</evidence>
<dbReference type="PANTHER" id="PTHR35567:SF1">
    <property type="entry name" value="CONSERVED FUNGAL PROTEIN (AFU_ORTHOLOGUE AFUA_1G14230)"/>
    <property type="match status" value="1"/>
</dbReference>
<feature type="compositionally biased region" description="Low complexity" evidence="1">
    <location>
        <begin position="74"/>
        <end position="85"/>
    </location>
</feature>
<keyword evidence="4" id="KW-1185">Reference proteome</keyword>
<keyword evidence="2" id="KW-0732">Signal</keyword>
<evidence type="ECO:0000256" key="1">
    <source>
        <dbReference type="SAM" id="MobiDB-lite"/>
    </source>
</evidence>
<feature type="signal peptide" evidence="2">
    <location>
        <begin position="1"/>
        <end position="24"/>
    </location>
</feature>
<dbReference type="EMBL" id="JALJOU010000027">
    <property type="protein sequence ID" value="KAK9835999.1"/>
    <property type="molecule type" value="Genomic_DNA"/>
</dbReference>
<dbReference type="PANTHER" id="PTHR35567">
    <property type="entry name" value="MALATE DEHYDROGENASE (AFU_ORTHOLOGUE AFUA_2G13800)"/>
    <property type="match status" value="1"/>
</dbReference>